<dbReference type="Gene3D" id="2.30.130.30">
    <property type="entry name" value="Hypothetical protein"/>
    <property type="match status" value="1"/>
</dbReference>
<protein>
    <recommendedName>
        <fullName evidence="1">ASCH domain-containing protein</fullName>
    </recommendedName>
</protein>
<dbReference type="AlphaFoldDB" id="F1TED5"/>
<feature type="domain" description="ASCH" evidence="1">
    <location>
        <begin position="4"/>
        <end position="106"/>
    </location>
</feature>
<dbReference type="InterPro" id="IPR007374">
    <property type="entry name" value="ASCH_domain"/>
</dbReference>
<accession>F1TED5</accession>
<sequence length="161" mass="18537">MKAITLYEPWATLVAMGEKKIETRSWATSYRGPLAIHAAASMPKWVRELCPKFAKILKIKDYNGSWLYYLEHGTGPFGKVVATCDLVACLPIRTKDELNEMAYADMGENWYVIDGNEYHFGDYTPGRYAWILKNIKPLPEPIPAKGMQRIWNWNNERMCKG</sequence>
<dbReference type="Pfam" id="PF04266">
    <property type="entry name" value="ASCH"/>
    <property type="match status" value="1"/>
</dbReference>
<evidence type="ECO:0000313" key="2">
    <source>
        <dbReference type="EMBL" id="EGD47101.1"/>
    </source>
</evidence>
<dbReference type="CDD" id="cd06554">
    <property type="entry name" value="ASCH_ASC-1_like"/>
    <property type="match status" value="1"/>
</dbReference>
<name>F1TED5_9FIRM</name>
<evidence type="ECO:0000313" key="3">
    <source>
        <dbReference type="Proteomes" id="UP000003860"/>
    </source>
</evidence>
<proteinExistence type="predicted"/>
<dbReference type="STRING" id="588581.Cpap_1493"/>
<organism evidence="2 3">
    <name type="scientific">Ruminiclostridium papyrosolvens DSM 2782</name>
    <dbReference type="NCBI Taxonomy" id="588581"/>
    <lineage>
        <taxon>Bacteria</taxon>
        <taxon>Bacillati</taxon>
        <taxon>Bacillota</taxon>
        <taxon>Clostridia</taxon>
        <taxon>Eubacteriales</taxon>
        <taxon>Oscillospiraceae</taxon>
        <taxon>Ruminiclostridium</taxon>
    </lineage>
</organism>
<dbReference type="RefSeq" id="WP_004620116.1">
    <property type="nucleotide sequence ID" value="NZ_ACXX02000009.1"/>
</dbReference>
<reference evidence="2" key="2">
    <citation type="submission" date="2011-01" db="EMBL/GenBank/DDBJ databases">
        <title>The Non-contiguous Finished genome of Clostridium papyrosolvens.</title>
        <authorList>
            <person name="Lucas S."/>
            <person name="Copeland A."/>
            <person name="Lapidus A."/>
            <person name="Cheng J.-F."/>
            <person name="Goodwin L."/>
            <person name="Pitluck S."/>
            <person name="Misra M."/>
            <person name="Chertkov O."/>
            <person name="Detter J.C."/>
            <person name="Han C."/>
            <person name="Tapia R."/>
            <person name="Land M."/>
            <person name="Hauser L."/>
            <person name="Kyrpides N."/>
            <person name="Ivanova N."/>
            <person name="Pagani I."/>
            <person name="Mouttaki H."/>
            <person name="He Z."/>
            <person name="Zhou J."/>
            <person name="Hemme C.L."/>
            <person name="Woyke T."/>
        </authorList>
    </citation>
    <scope>NUCLEOTIDE SEQUENCE [LARGE SCALE GENOMIC DNA]</scope>
    <source>
        <strain evidence="2">DSM 2782</strain>
    </source>
</reference>
<dbReference type="eggNOG" id="ENOG503347I">
    <property type="taxonomic scope" value="Bacteria"/>
</dbReference>
<keyword evidence="3" id="KW-1185">Reference proteome</keyword>
<dbReference type="SUPFAM" id="SSF88697">
    <property type="entry name" value="PUA domain-like"/>
    <property type="match status" value="1"/>
</dbReference>
<dbReference type="OrthoDB" id="359066at2"/>
<evidence type="ECO:0000259" key="1">
    <source>
        <dbReference type="Pfam" id="PF04266"/>
    </source>
</evidence>
<reference evidence="2" key="1">
    <citation type="submission" date="2009-07" db="EMBL/GenBank/DDBJ databases">
        <authorList>
            <consortium name="US DOE Joint Genome Institute (JGI-PGF)"/>
            <person name="Lucas S."/>
            <person name="Copeland A."/>
            <person name="Lapidus A."/>
            <person name="Glavina del Rio T."/>
            <person name="Tice H."/>
            <person name="Bruce D."/>
            <person name="Goodwin L."/>
            <person name="Pitluck S."/>
            <person name="Larimer F."/>
            <person name="Land M.L."/>
            <person name="Mouttaki H."/>
            <person name="He Z."/>
            <person name="Zhou J."/>
            <person name="Hemme C.L."/>
        </authorList>
    </citation>
    <scope>NUCLEOTIDE SEQUENCE [LARGE SCALE GENOMIC DNA]</scope>
    <source>
        <strain evidence="2">DSM 2782</strain>
    </source>
</reference>
<dbReference type="Proteomes" id="UP000003860">
    <property type="component" value="Unassembled WGS sequence"/>
</dbReference>
<dbReference type="InterPro" id="IPR015947">
    <property type="entry name" value="PUA-like_sf"/>
</dbReference>
<comment type="caution">
    <text evidence="2">The sequence shown here is derived from an EMBL/GenBank/DDBJ whole genome shotgun (WGS) entry which is preliminary data.</text>
</comment>
<dbReference type="EMBL" id="ACXX02000009">
    <property type="protein sequence ID" value="EGD47101.1"/>
    <property type="molecule type" value="Genomic_DNA"/>
</dbReference>
<gene>
    <name evidence="2" type="ORF">Cpap_1493</name>
</gene>